<sequence length="313" mass="32352">MSITITPRSVTAFVAGIVVAVLGALVVADWRADAAVDVDETTFVPVTPCRLFDLRPGDENVGPRSTPLRADETYEQQVAGSNGDCVVPNGISGVALNVTIVEPTAASFLTIYPSDVQRPTASNLNWVAGQAATPNKVDVKVSAAGAIDLYNRFGDVFVLADVTGYYTASGLDQIEQRLAVLERTSTMVGSSGDPTDLTQLPVDGAIVDVTSFDLEAPGPGSIVVHSSATVSDQSPGAKIFCTISDAAELQTPFQGWESAGSDGSIGQLAGSRVFDVAAGSHTIWLICQSATGSIDPALGNVSGAVLSYVFVPD</sequence>
<gene>
    <name evidence="1" type="ORF">BDK89_2322</name>
</gene>
<dbReference type="Proteomes" id="UP000294558">
    <property type="component" value="Unassembled WGS sequence"/>
</dbReference>
<protein>
    <submittedName>
        <fullName evidence="1">Uncharacterized protein</fullName>
    </submittedName>
</protein>
<reference evidence="1 2" key="1">
    <citation type="submission" date="2019-03" db="EMBL/GenBank/DDBJ databases">
        <title>Sequencing the genomes of 1000 actinobacteria strains.</title>
        <authorList>
            <person name="Klenk H.-P."/>
        </authorList>
    </citation>
    <scope>NUCLEOTIDE SEQUENCE [LARGE SCALE GENOMIC DNA]</scope>
    <source>
        <strain evidence="1 2">DSM 18936</strain>
    </source>
</reference>
<dbReference type="EMBL" id="SOAU01000001">
    <property type="protein sequence ID" value="TDT16727.1"/>
    <property type="molecule type" value="Genomic_DNA"/>
</dbReference>
<evidence type="ECO:0000313" key="2">
    <source>
        <dbReference type="Proteomes" id="UP000294558"/>
    </source>
</evidence>
<dbReference type="RefSeq" id="WP_166657531.1">
    <property type="nucleotide sequence ID" value="NZ_SOAU01000001.1"/>
</dbReference>
<organism evidence="1 2">
    <name type="scientific">Ilumatobacter fluminis</name>
    <dbReference type="NCBI Taxonomy" id="467091"/>
    <lineage>
        <taxon>Bacteria</taxon>
        <taxon>Bacillati</taxon>
        <taxon>Actinomycetota</taxon>
        <taxon>Acidimicrobiia</taxon>
        <taxon>Acidimicrobiales</taxon>
        <taxon>Ilumatobacteraceae</taxon>
        <taxon>Ilumatobacter</taxon>
    </lineage>
</organism>
<proteinExistence type="predicted"/>
<name>A0A4R7HZP6_9ACTN</name>
<accession>A0A4R7HZP6</accession>
<comment type="caution">
    <text evidence="1">The sequence shown here is derived from an EMBL/GenBank/DDBJ whole genome shotgun (WGS) entry which is preliminary data.</text>
</comment>
<keyword evidence="2" id="KW-1185">Reference proteome</keyword>
<dbReference type="AlphaFoldDB" id="A0A4R7HZP6"/>
<evidence type="ECO:0000313" key="1">
    <source>
        <dbReference type="EMBL" id="TDT16727.1"/>
    </source>
</evidence>